<dbReference type="GO" id="GO:0005634">
    <property type="term" value="C:nucleus"/>
    <property type="evidence" value="ECO:0007669"/>
    <property type="project" value="TreeGrafter"/>
</dbReference>
<name>A0AAV5VWA4_9BILA</name>
<dbReference type="EC" id="3.1.3.16" evidence="1"/>
<feature type="compositionally biased region" description="Polar residues" evidence="2">
    <location>
        <begin position="1"/>
        <end position="10"/>
    </location>
</feature>
<comment type="similarity">
    <text evidence="1">Belongs to the PPP phosphatase family.</text>
</comment>
<feature type="region of interest" description="Disordered" evidence="2">
    <location>
        <begin position="460"/>
        <end position="484"/>
    </location>
</feature>
<comment type="caution">
    <text evidence="4">The sequence shown here is derived from an EMBL/GenBank/DDBJ whole genome shotgun (WGS) entry which is preliminary data.</text>
</comment>
<keyword evidence="1" id="KW-0378">Hydrolase</keyword>
<dbReference type="PANTHER" id="PTHR11668:SF491">
    <property type="entry name" value="SERINE_THREONINE-PROTEIN PHOSPHATASE"/>
    <property type="match status" value="1"/>
</dbReference>
<feature type="domain" description="Serine/threonine specific protein phosphatases" evidence="3">
    <location>
        <begin position="235"/>
        <end position="240"/>
    </location>
</feature>
<dbReference type="GO" id="GO:0004722">
    <property type="term" value="F:protein serine/threonine phosphatase activity"/>
    <property type="evidence" value="ECO:0007669"/>
    <property type="project" value="UniProtKB-EC"/>
</dbReference>
<dbReference type="PROSITE" id="PS00125">
    <property type="entry name" value="SER_THR_PHOSPHATASE"/>
    <property type="match status" value="1"/>
</dbReference>
<evidence type="ECO:0000313" key="5">
    <source>
        <dbReference type="Proteomes" id="UP001432322"/>
    </source>
</evidence>
<feature type="non-terminal residue" evidence="4">
    <location>
        <position position="1"/>
    </location>
</feature>
<dbReference type="InterPro" id="IPR029052">
    <property type="entry name" value="Metallo-depent_PP-like"/>
</dbReference>
<evidence type="ECO:0000256" key="2">
    <source>
        <dbReference type="SAM" id="MobiDB-lite"/>
    </source>
</evidence>
<accession>A0AAV5VWA4</accession>
<organism evidence="4 5">
    <name type="scientific">Pristionchus fissidentatus</name>
    <dbReference type="NCBI Taxonomy" id="1538716"/>
    <lineage>
        <taxon>Eukaryota</taxon>
        <taxon>Metazoa</taxon>
        <taxon>Ecdysozoa</taxon>
        <taxon>Nematoda</taxon>
        <taxon>Chromadorea</taxon>
        <taxon>Rhabditida</taxon>
        <taxon>Rhabditina</taxon>
        <taxon>Diplogasteromorpha</taxon>
        <taxon>Diplogasteroidea</taxon>
        <taxon>Neodiplogasteridae</taxon>
        <taxon>Pristionchus</taxon>
    </lineage>
</organism>
<evidence type="ECO:0000259" key="3">
    <source>
        <dbReference type="PROSITE" id="PS00125"/>
    </source>
</evidence>
<gene>
    <name evidence="4" type="ORF">PFISCL1PPCAC_15107</name>
</gene>
<dbReference type="InterPro" id="IPR004843">
    <property type="entry name" value="Calcineurin-like_PHP"/>
</dbReference>
<dbReference type="PANTHER" id="PTHR11668">
    <property type="entry name" value="SERINE/THREONINE PROTEIN PHOSPHATASE"/>
    <property type="match status" value="1"/>
</dbReference>
<dbReference type="SMART" id="SM00156">
    <property type="entry name" value="PP2Ac"/>
    <property type="match status" value="1"/>
</dbReference>
<evidence type="ECO:0000313" key="4">
    <source>
        <dbReference type="EMBL" id="GMT23810.1"/>
    </source>
</evidence>
<dbReference type="PRINTS" id="PR00114">
    <property type="entry name" value="STPHPHTASE"/>
</dbReference>
<dbReference type="GO" id="GO:0005737">
    <property type="term" value="C:cytoplasm"/>
    <property type="evidence" value="ECO:0007669"/>
    <property type="project" value="TreeGrafter"/>
</dbReference>
<feature type="compositionally biased region" description="Basic and acidic residues" evidence="2">
    <location>
        <begin position="55"/>
        <end position="70"/>
    </location>
</feature>
<proteinExistence type="inferred from homology"/>
<dbReference type="CDD" id="cd00144">
    <property type="entry name" value="MPP_PPP_family"/>
    <property type="match status" value="1"/>
</dbReference>
<dbReference type="InterPro" id="IPR006186">
    <property type="entry name" value="Ser/Thr-sp_prot-phosphatase"/>
</dbReference>
<dbReference type="EMBL" id="BTSY01000004">
    <property type="protein sequence ID" value="GMT23810.1"/>
    <property type="molecule type" value="Genomic_DNA"/>
</dbReference>
<dbReference type="Gene3D" id="3.60.21.10">
    <property type="match status" value="1"/>
</dbReference>
<comment type="catalytic activity">
    <reaction evidence="1">
        <text>O-phospho-L-threonyl-[protein] + H2O = L-threonyl-[protein] + phosphate</text>
        <dbReference type="Rhea" id="RHEA:47004"/>
        <dbReference type="Rhea" id="RHEA-COMP:11060"/>
        <dbReference type="Rhea" id="RHEA-COMP:11605"/>
        <dbReference type="ChEBI" id="CHEBI:15377"/>
        <dbReference type="ChEBI" id="CHEBI:30013"/>
        <dbReference type="ChEBI" id="CHEBI:43474"/>
        <dbReference type="ChEBI" id="CHEBI:61977"/>
        <dbReference type="EC" id="3.1.3.16"/>
    </reaction>
</comment>
<dbReference type="AlphaFoldDB" id="A0AAV5VWA4"/>
<dbReference type="InterPro" id="IPR050341">
    <property type="entry name" value="PP1_catalytic_subunit"/>
</dbReference>
<feature type="compositionally biased region" description="Pro residues" evidence="2">
    <location>
        <begin position="26"/>
        <end position="48"/>
    </location>
</feature>
<dbReference type="Pfam" id="PF00149">
    <property type="entry name" value="Metallophos"/>
    <property type="match status" value="1"/>
</dbReference>
<reference evidence="4" key="1">
    <citation type="submission" date="2023-10" db="EMBL/GenBank/DDBJ databases">
        <title>Genome assembly of Pristionchus species.</title>
        <authorList>
            <person name="Yoshida K."/>
            <person name="Sommer R.J."/>
        </authorList>
    </citation>
    <scope>NUCLEOTIDE SEQUENCE</scope>
    <source>
        <strain evidence="4">RS5133</strain>
    </source>
</reference>
<feature type="region of interest" description="Disordered" evidence="2">
    <location>
        <begin position="1"/>
        <end position="92"/>
    </location>
</feature>
<dbReference type="Proteomes" id="UP001432322">
    <property type="component" value="Unassembled WGS sequence"/>
</dbReference>
<sequence length="499" mass="55062">NYPSPFLSTHSVHHSSIRGGHLSMASPPPPSSTPSPPVPSPALVPPASGPSSSASKEDIEKGTDKDDDASLPRSTGSREGFNSRPRGKRSKTISENEMFGYFRGLVKKMLNKKYATAGGYFPFKYTDIKIVLKMVKRCFESEPTMVECKVPVVIIGDLHGQFGDLSRIFDMFIEDGTPGYLNTRYVFLGDYVDRFKEIDLILSITHIHFRGRQSLEIIMMVFLLKVLHPTEFMLLRGNHECRAINKAYGFAAEMRERFLDPKRSLQIFDAFNNVFTHMPLACLVGGNILCMHGGISSKITSREDILKIKRPIKDVSEIPIATDLLWADPMIGLKGEIPNKVRGVSVYFGEDVLDQVMKNLNLKLVVRGHQMMMNGFNFYGRNQMATVFSAAAYYPDKPNRGSVMVVKNDGRIGFRVIIPLASDHPASKSKVFRGDHDVANDFDTGYVKVAPHVAAAKAAAAARKQKESKEGEGGGGAPIAPSAEIVPPGVTVEVVKKER</sequence>
<dbReference type="SUPFAM" id="SSF56300">
    <property type="entry name" value="Metallo-dependent phosphatases"/>
    <property type="match status" value="1"/>
</dbReference>
<keyword evidence="5" id="KW-1185">Reference proteome</keyword>
<evidence type="ECO:0000256" key="1">
    <source>
        <dbReference type="RuleBase" id="RU004273"/>
    </source>
</evidence>
<protein>
    <recommendedName>
        <fullName evidence="1">Serine/threonine-protein phosphatase</fullName>
        <ecNumber evidence="1">3.1.3.16</ecNumber>
    </recommendedName>
</protein>